<sequence>MNTFDIIIKPLNTEKTTIQKETLNQVSFEVAPKANRIEIKKAVEKIFKVGVEDVRTVNVKGKVKQRGKIVGKRKDWKKAIVTLVPGSTIEFFEGV</sequence>
<dbReference type="InterPro" id="IPR012677">
    <property type="entry name" value="Nucleotide-bd_a/b_plait_sf"/>
</dbReference>
<dbReference type="Gene3D" id="3.30.70.330">
    <property type="match status" value="1"/>
</dbReference>
<dbReference type="Pfam" id="PF00276">
    <property type="entry name" value="Ribosomal_L23"/>
    <property type="match status" value="1"/>
</dbReference>
<dbReference type="GO" id="GO:0019843">
    <property type="term" value="F:rRNA binding"/>
    <property type="evidence" value="ECO:0007669"/>
    <property type="project" value="UniProtKB-UniRule"/>
</dbReference>
<evidence type="ECO:0000256" key="1">
    <source>
        <dbReference type="ARBA" id="ARBA00006700"/>
    </source>
</evidence>
<protein>
    <recommendedName>
        <fullName evidence="6">Large ribosomal subunit protein uL23</fullName>
    </recommendedName>
</protein>
<dbReference type="PANTHER" id="PTHR12059:SF5">
    <property type="entry name" value="LARGE RIBOSOMAL SUBUNIT PROTEIN UL23M"/>
    <property type="match status" value="1"/>
</dbReference>
<dbReference type="SUPFAM" id="SSF54189">
    <property type="entry name" value="Ribosomal proteins S24e, L23 and L15e"/>
    <property type="match status" value="1"/>
</dbReference>
<keyword evidence="2 6" id="KW-0699">rRNA-binding</keyword>
<organism evidence="7 8">
    <name type="scientific">Desulfoluna spongiiphila</name>
    <dbReference type="NCBI Taxonomy" id="419481"/>
    <lineage>
        <taxon>Bacteria</taxon>
        <taxon>Pseudomonadati</taxon>
        <taxon>Thermodesulfobacteriota</taxon>
        <taxon>Desulfobacteria</taxon>
        <taxon>Desulfobacterales</taxon>
        <taxon>Desulfolunaceae</taxon>
        <taxon>Desulfoluna</taxon>
    </lineage>
</organism>
<dbReference type="NCBIfam" id="NF004366">
    <property type="entry name" value="PRK05738.3-2"/>
    <property type="match status" value="1"/>
</dbReference>
<evidence type="ECO:0000313" key="8">
    <source>
        <dbReference type="Proteomes" id="UP000198870"/>
    </source>
</evidence>
<proteinExistence type="inferred from homology"/>
<dbReference type="FunFam" id="3.30.70.330:FF:000001">
    <property type="entry name" value="50S ribosomal protein L23"/>
    <property type="match status" value="1"/>
</dbReference>
<dbReference type="STRING" id="419481.SAMN05216233_12278"/>
<evidence type="ECO:0000256" key="3">
    <source>
        <dbReference type="ARBA" id="ARBA00022884"/>
    </source>
</evidence>
<keyword evidence="5 6" id="KW-0687">Ribonucleoprotein</keyword>
<evidence type="ECO:0000256" key="4">
    <source>
        <dbReference type="ARBA" id="ARBA00022980"/>
    </source>
</evidence>
<dbReference type="InterPro" id="IPR013025">
    <property type="entry name" value="Ribosomal_uL23-like"/>
</dbReference>
<evidence type="ECO:0000256" key="2">
    <source>
        <dbReference type="ARBA" id="ARBA00022730"/>
    </source>
</evidence>
<dbReference type="NCBIfam" id="NF004359">
    <property type="entry name" value="PRK05738.1-3"/>
    <property type="match status" value="1"/>
</dbReference>
<dbReference type="GO" id="GO:1990904">
    <property type="term" value="C:ribonucleoprotein complex"/>
    <property type="evidence" value="ECO:0007669"/>
    <property type="project" value="UniProtKB-KW"/>
</dbReference>
<dbReference type="GO" id="GO:0003735">
    <property type="term" value="F:structural constituent of ribosome"/>
    <property type="evidence" value="ECO:0007669"/>
    <property type="project" value="InterPro"/>
</dbReference>
<comment type="subunit">
    <text evidence="6">Part of the 50S ribosomal subunit. Contacts protein L29, and trigger factor when it is bound to the ribosome.</text>
</comment>
<dbReference type="OrthoDB" id="9793353at2"/>
<dbReference type="GO" id="GO:0005840">
    <property type="term" value="C:ribosome"/>
    <property type="evidence" value="ECO:0007669"/>
    <property type="project" value="UniProtKB-KW"/>
</dbReference>
<dbReference type="RefSeq" id="WP_092214396.1">
    <property type="nucleotide sequence ID" value="NZ_FMUX01000022.1"/>
</dbReference>
<keyword evidence="4 6" id="KW-0689">Ribosomal protein</keyword>
<accession>A0A1G5IVR1</accession>
<comment type="function">
    <text evidence="6">One of the early assembly proteins it binds 23S rRNA. One of the proteins that surrounds the polypeptide exit tunnel on the outside of the ribosome. Forms the main docking site for trigger factor binding to the ribosome.</text>
</comment>
<evidence type="ECO:0000256" key="6">
    <source>
        <dbReference type="HAMAP-Rule" id="MF_01369"/>
    </source>
</evidence>
<dbReference type="Proteomes" id="UP000198870">
    <property type="component" value="Unassembled WGS sequence"/>
</dbReference>
<dbReference type="NCBIfam" id="NF004363">
    <property type="entry name" value="PRK05738.2-4"/>
    <property type="match status" value="1"/>
</dbReference>
<reference evidence="7 8" key="1">
    <citation type="submission" date="2016-10" db="EMBL/GenBank/DDBJ databases">
        <authorList>
            <person name="de Groot N.N."/>
        </authorList>
    </citation>
    <scope>NUCLEOTIDE SEQUENCE [LARGE SCALE GENOMIC DNA]</scope>
    <source>
        <strain evidence="7 8">AA1</strain>
    </source>
</reference>
<name>A0A1G5IVR1_9BACT</name>
<dbReference type="EMBL" id="FMUX01000022">
    <property type="protein sequence ID" value="SCY80195.1"/>
    <property type="molecule type" value="Genomic_DNA"/>
</dbReference>
<dbReference type="InterPro" id="IPR012678">
    <property type="entry name" value="Ribosomal_uL23/eL15/eS24_sf"/>
</dbReference>
<comment type="similarity">
    <text evidence="1 6">Belongs to the universal ribosomal protein uL23 family.</text>
</comment>
<dbReference type="PANTHER" id="PTHR12059">
    <property type="entry name" value="RIBOSOMAL PROTEIN L23-RELATED"/>
    <property type="match status" value="1"/>
</dbReference>
<evidence type="ECO:0000256" key="5">
    <source>
        <dbReference type="ARBA" id="ARBA00023274"/>
    </source>
</evidence>
<keyword evidence="8" id="KW-1185">Reference proteome</keyword>
<evidence type="ECO:0000313" key="7">
    <source>
        <dbReference type="EMBL" id="SCY80195.1"/>
    </source>
</evidence>
<dbReference type="AlphaFoldDB" id="A0A1G5IVR1"/>
<gene>
    <name evidence="6" type="primary">rplW</name>
    <name evidence="7" type="ORF">SAMN05216233_12278</name>
</gene>
<dbReference type="HAMAP" id="MF_01369_B">
    <property type="entry name" value="Ribosomal_uL23_B"/>
    <property type="match status" value="1"/>
</dbReference>
<keyword evidence="3 6" id="KW-0694">RNA-binding</keyword>
<dbReference type="GO" id="GO:0006412">
    <property type="term" value="P:translation"/>
    <property type="evidence" value="ECO:0007669"/>
    <property type="project" value="UniProtKB-UniRule"/>
</dbReference>